<dbReference type="GO" id="GO:0004672">
    <property type="term" value="F:protein kinase activity"/>
    <property type="evidence" value="ECO:0007669"/>
    <property type="project" value="InterPro"/>
</dbReference>
<evidence type="ECO:0000259" key="1">
    <source>
        <dbReference type="PROSITE" id="PS50011"/>
    </source>
</evidence>
<dbReference type="AlphaFoldDB" id="A0A9W4X209"/>
<keyword evidence="3" id="KW-1185">Reference proteome</keyword>
<proteinExistence type="predicted"/>
<dbReference type="Gene3D" id="1.10.510.10">
    <property type="entry name" value="Transferase(Phosphotransferase) domain 1"/>
    <property type="match status" value="1"/>
</dbReference>
<organism evidence="2 3">
    <name type="scientific">Funneliformis geosporum</name>
    <dbReference type="NCBI Taxonomy" id="1117311"/>
    <lineage>
        <taxon>Eukaryota</taxon>
        <taxon>Fungi</taxon>
        <taxon>Fungi incertae sedis</taxon>
        <taxon>Mucoromycota</taxon>
        <taxon>Glomeromycotina</taxon>
        <taxon>Glomeromycetes</taxon>
        <taxon>Glomerales</taxon>
        <taxon>Glomeraceae</taxon>
        <taxon>Funneliformis</taxon>
    </lineage>
</organism>
<dbReference type="Proteomes" id="UP001153678">
    <property type="component" value="Unassembled WGS sequence"/>
</dbReference>
<dbReference type="EMBL" id="CAMKVN010002335">
    <property type="protein sequence ID" value="CAI2180640.1"/>
    <property type="molecule type" value="Genomic_DNA"/>
</dbReference>
<gene>
    <name evidence="2" type="ORF">FWILDA_LOCUS9682</name>
</gene>
<dbReference type="Pfam" id="PF00069">
    <property type="entry name" value="Pkinase"/>
    <property type="match status" value="1"/>
</dbReference>
<comment type="caution">
    <text evidence="2">The sequence shown here is derived from an EMBL/GenBank/DDBJ whole genome shotgun (WGS) entry which is preliminary data.</text>
</comment>
<feature type="domain" description="Protein kinase" evidence="1">
    <location>
        <begin position="1"/>
        <end position="151"/>
    </location>
</feature>
<name>A0A9W4X209_9GLOM</name>
<feature type="non-terminal residue" evidence="2">
    <location>
        <position position="172"/>
    </location>
</feature>
<dbReference type="InterPro" id="IPR000719">
    <property type="entry name" value="Prot_kinase_dom"/>
</dbReference>
<dbReference type="InterPro" id="IPR011009">
    <property type="entry name" value="Kinase-like_dom_sf"/>
</dbReference>
<dbReference type="OrthoDB" id="5974690at2759"/>
<dbReference type="GO" id="GO:0005634">
    <property type="term" value="C:nucleus"/>
    <property type="evidence" value="ECO:0007669"/>
    <property type="project" value="TreeGrafter"/>
</dbReference>
<evidence type="ECO:0000313" key="3">
    <source>
        <dbReference type="Proteomes" id="UP001153678"/>
    </source>
</evidence>
<dbReference type="PROSITE" id="PS50011">
    <property type="entry name" value="PROTEIN_KINASE_DOM"/>
    <property type="match status" value="1"/>
</dbReference>
<reference evidence="2" key="1">
    <citation type="submission" date="2022-08" db="EMBL/GenBank/DDBJ databases">
        <authorList>
            <person name="Kallberg Y."/>
            <person name="Tangrot J."/>
            <person name="Rosling A."/>
        </authorList>
    </citation>
    <scope>NUCLEOTIDE SEQUENCE</scope>
    <source>
        <strain evidence="2">Wild A</strain>
    </source>
</reference>
<evidence type="ECO:0000313" key="2">
    <source>
        <dbReference type="EMBL" id="CAI2180640.1"/>
    </source>
</evidence>
<sequence length="172" mass="19942">MHITVNIINALVKVHSEDAIHRDLHSGNILYSQIYDNWYISDLGFYGPADKPLKCIYGNLPYIAPEVITGKEYTKASDVYSIPLEYKDLMEQCCNADPSQRPNSYAIRHKIFEMNKLYYESDEKKTAAEAVLLDPGLNSTRLEASLIHSLHLKYQQTMHENQKYQRRDNNEE</sequence>
<dbReference type="SUPFAM" id="SSF56112">
    <property type="entry name" value="Protein kinase-like (PK-like)"/>
    <property type="match status" value="1"/>
</dbReference>
<dbReference type="GO" id="GO:0005524">
    <property type="term" value="F:ATP binding"/>
    <property type="evidence" value="ECO:0007669"/>
    <property type="project" value="InterPro"/>
</dbReference>
<protein>
    <submittedName>
        <fullName evidence="2">4066_t:CDS:1</fullName>
    </submittedName>
</protein>
<dbReference type="PANTHER" id="PTHR24345">
    <property type="entry name" value="SERINE/THREONINE-PROTEIN KINASE PLK"/>
    <property type="match status" value="1"/>
</dbReference>
<accession>A0A9W4X209</accession>